<feature type="compositionally biased region" description="Pro residues" evidence="1">
    <location>
        <begin position="240"/>
        <end position="260"/>
    </location>
</feature>
<feature type="compositionally biased region" description="Polar residues" evidence="1">
    <location>
        <begin position="84"/>
        <end position="94"/>
    </location>
</feature>
<dbReference type="AlphaFoldDB" id="A0A0S4QXT5"/>
<evidence type="ECO:0000313" key="2">
    <source>
        <dbReference type="EMBL" id="CUU59576.1"/>
    </source>
</evidence>
<accession>A0A0S4QXT5</accession>
<organism evidence="2 3">
    <name type="scientific">Parafrankia irregularis</name>
    <dbReference type="NCBI Taxonomy" id="795642"/>
    <lineage>
        <taxon>Bacteria</taxon>
        <taxon>Bacillati</taxon>
        <taxon>Actinomycetota</taxon>
        <taxon>Actinomycetes</taxon>
        <taxon>Frankiales</taxon>
        <taxon>Frankiaceae</taxon>
        <taxon>Parafrankia</taxon>
    </lineage>
</organism>
<sequence length="366" mass="35335">MSAGPPERGGSETPLSARAAARATRWTRGTSGTGPASGGWTTRATGWSFDEDVARCCGVPPVALAAIPVRPAGTLEAARPSDTARPSGTAQPSDTAGAPGTAGKPGGSGGVSRNIGASGGGTAGTSNAGATPGSGGTSSSADTDGAGGRPTDSGMDVAGDRGAEDGSTFAERVARLTGGTDLAGGREGGDGSCCSGSSARHTADVPPALCVGGVPPGDAVSPDGDGAPGCRPPSRESDLPVPPPPGLSFPGPSPPEPPLPESSRPGSTTGRRETGRPRPARRPAGRPPGPVPSVERVTDGVSMTRPRRGRSSRAGPIGTPRPRRPAAPSGDPTPDGAASMLAADGGGGFVAARATGMAGHPPASLP</sequence>
<dbReference type="EMBL" id="FAOZ01000029">
    <property type="protein sequence ID" value="CUU59576.1"/>
    <property type="molecule type" value="Genomic_DNA"/>
</dbReference>
<evidence type="ECO:0000313" key="3">
    <source>
        <dbReference type="Proteomes" id="UP000198802"/>
    </source>
</evidence>
<protein>
    <submittedName>
        <fullName evidence="2">Uncharacterized protein</fullName>
    </submittedName>
</protein>
<feature type="region of interest" description="Disordered" evidence="1">
    <location>
        <begin position="1"/>
        <end position="44"/>
    </location>
</feature>
<dbReference type="Proteomes" id="UP000198802">
    <property type="component" value="Unassembled WGS sequence"/>
</dbReference>
<feature type="compositionally biased region" description="Low complexity" evidence="1">
    <location>
        <begin position="124"/>
        <end position="144"/>
    </location>
</feature>
<name>A0A0S4QXT5_9ACTN</name>
<feature type="region of interest" description="Disordered" evidence="1">
    <location>
        <begin position="67"/>
        <end position="344"/>
    </location>
</feature>
<proteinExistence type="predicted"/>
<evidence type="ECO:0000256" key="1">
    <source>
        <dbReference type="SAM" id="MobiDB-lite"/>
    </source>
</evidence>
<keyword evidence="3" id="KW-1185">Reference proteome</keyword>
<reference evidence="3" key="1">
    <citation type="submission" date="2015-11" db="EMBL/GenBank/DDBJ databases">
        <authorList>
            <person name="Varghese N."/>
        </authorList>
    </citation>
    <scope>NUCLEOTIDE SEQUENCE [LARGE SCALE GENOMIC DNA]</scope>
    <source>
        <strain evidence="3">DSM 45899</strain>
    </source>
</reference>
<gene>
    <name evidence="2" type="ORF">Ga0074812_12946</name>
</gene>
<feature type="compositionally biased region" description="Low complexity" evidence="1">
    <location>
        <begin position="16"/>
        <end position="30"/>
    </location>
</feature>